<protein>
    <submittedName>
        <fullName evidence="1">Acyl-CoA thioester hydrolase</fullName>
    </submittedName>
</protein>
<dbReference type="EMBL" id="FOHN01000020">
    <property type="protein sequence ID" value="SET43330.1"/>
    <property type="molecule type" value="Genomic_DNA"/>
</dbReference>
<name>A0A1I0EEC0_9FIRM</name>
<keyword evidence="1" id="KW-0378">Hydrolase</keyword>
<gene>
    <name evidence="1" type="ORF">SAMN04487772_12028</name>
</gene>
<accession>A0A1I0EEC0</accession>
<dbReference type="RefSeq" id="WP_092478466.1">
    <property type="nucleotide sequence ID" value="NZ_FOHN01000020.1"/>
</dbReference>
<reference evidence="1 2" key="1">
    <citation type="submission" date="2016-10" db="EMBL/GenBank/DDBJ databases">
        <authorList>
            <person name="de Groot N.N."/>
        </authorList>
    </citation>
    <scope>NUCLEOTIDE SEQUENCE [LARGE SCALE GENOMIC DNA]</scope>
    <source>
        <strain evidence="1 2">DSM 1801</strain>
    </source>
</reference>
<dbReference type="Proteomes" id="UP000199800">
    <property type="component" value="Unassembled WGS sequence"/>
</dbReference>
<dbReference type="InterPro" id="IPR050563">
    <property type="entry name" value="4-hydroxybenzoyl-CoA_TE"/>
</dbReference>
<evidence type="ECO:0000313" key="1">
    <source>
        <dbReference type="EMBL" id="SET43330.1"/>
    </source>
</evidence>
<dbReference type="CDD" id="cd00586">
    <property type="entry name" value="4HBT"/>
    <property type="match status" value="1"/>
</dbReference>
<keyword evidence="2" id="KW-1185">Reference proteome</keyword>
<dbReference type="InterPro" id="IPR029069">
    <property type="entry name" value="HotDog_dom_sf"/>
</dbReference>
<dbReference type="STRING" id="29364.SAMN04487772_12028"/>
<dbReference type="Pfam" id="PF13279">
    <property type="entry name" value="4HBT_2"/>
    <property type="match status" value="1"/>
</dbReference>
<dbReference type="PANTHER" id="PTHR31793">
    <property type="entry name" value="4-HYDROXYBENZOYL-COA THIOESTERASE FAMILY MEMBER"/>
    <property type="match status" value="1"/>
</dbReference>
<dbReference type="PANTHER" id="PTHR31793:SF24">
    <property type="entry name" value="LONG-CHAIN ACYL-COA THIOESTERASE FADM"/>
    <property type="match status" value="1"/>
</dbReference>
<dbReference type="Gene3D" id="3.10.129.10">
    <property type="entry name" value="Hotdog Thioesterase"/>
    <property type="match status" value="1"/>
</dbReference>
<proteinExistence type="predicted"/>
<dbReference type="OrthoDB" id="9801517at2"/>
<organism evidence="1 2">
    <name type="scientific">[Clostridium] polysaccharolyticum</name>
    <dbReference type="NCBI Taxonomy" id="29364"/>
    <lineage>
        <taxon>Bacteria</taxon>
        <taxon>Bacillati</taxon>
        <taxon>Bacillota</taxon>
        <taxon>Clostridia</taxon>
        <taxon>Lachnospirales</taxon>
        <taxon>Lachnospiraceae</taxon>
    </lineage>
</organism>
<evidence type="ECO:0000313" key="2">
    <source>
        <dbReference type="Proteomes" id="UP000199800"/>
    </source>
</evidence>
<dbReference type="GO" id="GO:0047617">
    <property type="term" value="F:fatty acyl-CoA hydrolase activity"/>
    <property type="evidence" value="ECO:0007669"/>
    <property type="project" value="TreeGrafter"/>
</dbReference>
<dbReference type="SUPFAM" id="SSF54637">
    <property type="entry name" value="Thioesterase/thiol ester dehydrase-isomerase"/>
    <property type="match status" value="1"/>
</dbReference>
<dbReference type="AlphaFoldDB" id="A0A1I0EEC0"/>
<sequence>MKTTYRSRVAGYELDSNGHVNNAVYLNYLEAARWEGFYQIGAMELLKELDISPIITETQIKYMKELLMFDDFEIITEWASTGVFILNKHKIKDKEGKIVAKAESKLLLVSKERVIYDIPEELGEKLNRKETL</sequence>